<organism evidence="1 2">
    <name type="scientific">Novacetimonas hansenii ATCC 23769</name>
    <dbReference type="NCBI Taxonomy" id="714995"/>
    <lineage>
        <taxon>Bacteria</taxon>
        <taxon>Pseudomonadati</taxon>
        <taxon>Pseudomonadota</taxon>
        <taxon>Alphaproteobacteria</taxon>
        <taxon>Acetobacterales</taxon>
        <taxon>Acetobacteraceae</taxon>
        <taxon>Novacetimonas</taxon>
    </lineage>
</organism>
<dbReference type="Proteomes" id="UP000006468">
    <property type="component" value="Chromosome"/>
</dbReference>
<proteinExistence type="predicted"/>
<evidence type="ECO:0000313" key="2">
    <source>
        <dbReference type="Proteomes" id="UP000006468"/>
    </source>
</evidence>
<comment type="caution">
    <text evidence="1">The sequence shown here is derived from an EMBL/GenBank/DDBJ whole genome shotgun (WGS) entry which is preliminary data.</text>
</comment>
<name>D5QGV6_NOVHA</name>
<protein>
    <submittedName>
        <fullName evidence="1">Uncharacterized protein</fullName>
    </submittedName>
</protein>
<sequence>MSIYLTFLSRLETKEAKRIIQTAALCLPRYFQILKFQKTRPEAMPLLQNVQMISIHAKTIRI</sequence>
<dbReference type="HOGENOM" id="CLU_2898338_0_0_5"/>
<evidence type="ECO:0000313" key="1">
    <source>
        <dbReference type="EMBL" id="EFG83736.1"/>
    </source>
</evidence>
<reference evidence="1 2" key="1">
    <citation type="journal article" date="2010" name="J. Bacteriol.">
        <title>Genome sequence of a cellulose-producing bacterium, Gluconacetobacter hansenii ATCC 23769.</title>
        <authorList>
            <person name="Iyer P.R."/>
            <person name="Geib S.M."/>
            <person name="Catchmark J."/>
            <person name="Kao T.H."/>
            <person name="Tien M."/>
        </authorList>
    </citation>
    <scope>NUCLEOTIDE SEQUENCE [LARGE SCALE GENOMIC DNA]</scope>
    <source>
        <strain evidence="1 2">ATCC 23769</strain>
    </source>
</reference>
<gene>
    <name evidence="1" type="ORF">GXY_11893</name>
</gene>
<dbReference type="AlphaFoldDB" id="D5QGV6"/>
<dbReference type="EMBL" id="ADTV01000046">
    <property type="protein sequence ID" value="EFG83736.1"/>
    <property type="molecule type" value="Genomic_DNA"/>
</dbReference>
<accession>D5QGV6</accession>